<accession>A0A2P2P8Z9</accession>
<protein>
    <submittedName>
        <fullName evidence="1">Uncharacterized protein</fullName>
    </submittedName>
</protein>
<name>A0A2P2P8Z9_RHIMU</name>
<dbReference type="AlphaFoldDB" id="A0A2P2P8Z9"/>
<evidence type="ECO:0000313" key="1">
    <source>
        <dbReference type="EMBL" id="MBX51226.1"/>
    </source>
</evidence>
<proteinExistence type="predicted"/>
<dbReference type="EMBL" id="GGEC01070742">
    <property type="protein sequence ID" value="MBX51226.1"/>
    <property type="molecule type" value="Transcribed_RNA"/>
</dbReference>
<organism evidence="1">
    <name type="scientific">Rhizophora mucronata</name>
    <name type="common">Asiatic mangrove</name>
    <dbReference type="NCBI Taxonomy" id="61149"/>
    <lineage>
        <taxon>Eukaryota</taxon>
        <taxon>Viridiplantae</taxon>
        <taxon>Streptophyta</taxon>
        <taxon>Embryophyta</taxon>
        <taxon>Tracheophyta</taxon>
        <taxon>Spermatophyta</taxon>
        <taxon>Magnoliopsida</taxon>
        <taxon>eudicotyledons</taxon>
        <taxon>Gunneridae</taxon>
        <taxon>Pentapetalae</taxon>
        <taxon>rosids</taxon>
        <taxon>fabids</taxon>
        <taxon>Malpighiales</taxon>
        <taxon>Rhizophoraceae</taxon>
        <taxon>Rhizophora</taxon>
    </lineage>
</organism>
<reference evidence="1" key="1">
    <citation type="submission" date="2018-02" db="EMBL/GenBank/DDBJ databases">
        <title>Rhizophora mucronata_Transcriptome.</title>
        <authorList>
            <person name="Meera S.P."/>
            <person name="Sreeshan A."/>
            <person name="Augustine A."/>
        </authorList>
    </citation>
    <scope>NUCLEOTIDE SEQUENCE</scope>
    <source>
        <tissue evidence="1">Leaf</tissue>
    </source>
</reference>
<sequence>MKGRIYLTSSQSGASETYTFCWECFPQSTCF</sequence>